<evidence type="ECO:0000313" key="11">
    <source>
        <dbReference type="EMBL" id="AEA46971.1"/>
    </source>
</evidence>
<keyword evidence="6 10" id="KW-0418">Kinase</keyword>
<evidence type="ECO:0000256" key="6">
    <source>
        <dbReference type="ARBA" id="ARBA00022777"/>
    </source>
</evidence>
<evidence type="ECO:0000256" key="7">
    <source>
        <dbReference type="ARBA" id="ARBA00022840"/>
    </source>
</evidence>
<evidence type="ECO:0000256" key="1">
    <source>
        <dbReference type="ARBA" id="ARBA00004496"/>
    </source>
</evidence>
<dbReference type="GO" id="GO:0005524">
    <property type="term" value="F:ATP binding"/>
    <property type="evidence" value="ECO:0007669"/>
    <property type="project" value="UniProtKB-UniRule"/>
</dbReference>
<dbReference type="AlphaFoldDB" id="F2KSS6"/>
<dbReference type="HOGENOM" id="CLU_079959_1_0_2"/>
<dbReference type="KEGG" id="ave:Arcve_0960"/>
<comment type="catalytic activity">
    <reaction evidence="8 10">
        <text>dCMP + ATP = dCDP + ADP</text>
        <dbReference type="Rhea" id="RHEA:25094"/>
        <dbReference type="ChEBI" id="CHEBI:30616"/>
        <dbReference type="ChEBI" id="CHEBI:57566"/>
        <dbReference type="ChEBI" id="CHEBI:58593"/>
        <dbReference type="ChEBI" id="CHEBI:456216"/>
        <dbReference type="EC" id="2.7.4.25"/>
    </reaction>
</comment>
<dbReference type="GO" id="GO:0036430">
    <property type="term" value="F:CMP kinase activity"/>
    <property type="evidence" value="ECO:0007669"/>
    <property type="project" value="RHEA"/>
</dbReference>
<dbReference type="NCBIfam" id="TIGR02173">
    <property type="entry name" value="cyt_kin_arch"/>
    <property type="match status" value="1"/>
</dbReference>
<dbReference type="InterPro" id="IPR027417">
    <property type="entry name" value="P-loop_NTPase"/>
</dbReference>
<keyword evidence="3 10" id="KW-0963">Cytoplasm</keyword>
<comment type="catalytic activity">
    <reaction evidence="9 10">
        <text>CMP + ATP = CDP + ADP</text>
        <dbReference type="Rhea" id="RHEA:11600"/>
        <dbReference type="ChEBI" id="CHEBI:30616"/>
        <dbReference type="ChEBI" id="CHEBI:58069"/>
        <dbReference type="ChEBI" id="CHEBI:60377"/>
        <dbReference type="ChEBI" id="CHEBI:456216"/>
        <dbReference type="EC" id="2.7.4.25"/>
    </reaction>
</comment>
<dbReference type="GeneID" id="10394070"/>
<dbReference type="EC" id="2.7.4.25" evidence="10"/>
<protein>
    <recommendedName>
        <fullName evidence="10">Cytidylate kinase</fullName>
        <shortName evidence="10">CK</shortName>
        <ecNumber evidence="10">2.7.4.25</ecNumber>
    </recommendedName>
    <alternativeName>
        <fullName evidence="10">Cytidine monophosphate kinase</fullName>
        <shortName evidence="10">CMP kinase</shortName>
    </alternativeName>
</protein>
<feature type="binding site" evidence="10">
    <location>
        <begin position="7"/>
        <end position="15"/>
    </location>
    <ligand>
        <name>ATP</name>
        <dbReference type="ChEBI" id="CHEBI:30616"/>
    </ligand>
</feature>
<dbReference type="InterPro" id="IPR011892">
    <property type="entry name" value="Cyt_kin_arch"/>
</dbReference>
<keyword evidence="4 10" id="KW-0808">Transferase</keyword>
<evidence type="ECO:0000256" key="3">
    <source>
        <dbReference type="ARBA" id="ARBA00022490"/>
    </source>
</evidence>
<evidence type="ECO:0000256" key="10">
    <source>
        <dbReference type="HAMAP-Rule" id="MF_00239"/>
    </source>
</evidence>
<dbReference type="OrthoDB" id="31096at2157"/>
<dbReference type="GO" id="GO:0006220">
    <property type="term" value="P:pyrimidine nucleotide metabolic process"/>
    <property type="evidence" value="ECO:0007669"/>
    <property type="project" value="UniProtKB-UniRule"/>
</dbReference>
<dbReference type="Pfam" id="PF13189">
    <property type="entry name" value="Cytidylate_kin2"/>
    <property type="match status" value="1"/>
</dbReference>
<comment type="similarity">
    <text evidence="2 10">Belongs to the cytidylate kinase family. Type 2 subfamily.</text>
</comment>
<keyword evidence="5 10" id="KW-0547">Nucleotide-binding</keyword>
<dbReference type="InterPro" id="IPR011994">
    <property type="entry name" value="Cytidylate_kinase_dom"/>
</dbReference>
<dbReference type="CDD" id="cd02020">
    <property type="entry name" value="CMPK"/>
    <property type="match status" value="1"/>
</dbReference>
<accession>F2KSS6</accession>
<evidence type="ECO:0000313" key="12">
    <source>
        <dbReference type="Proteomes" id="UP000008136"/>
    </source>
</evidence>
<evidence type="ECO:0000256" key="8">
    <source>
        <dbReference type="ARBA" id="ARBA00047615"/>
    </source>
</evidence>
<evidence type="ECO:0000256" key="2">
    <source>
        <dbReference type="ARBA" id="ARBA00011005"/>
    </source>
</evidence>
<keyword evidence="7 10" id="KW-0067">ATP-binding</keyword>
<dbReference type="EMBL" id="CP002588">
    <property type="protein sequence ID" value="AEA46971.1"/>
    <property type="molecule type" value="Genomic_DNA"/>
</dbReference>
<gene>
    <name evidence="10" type="primary">cmk</name>
    <name evidence="11" type="ordered locus">Arcve_0960</name>
</gene>
<dbReference type="HAMAP" id="MF_00239">
    <property type="entry name" value="Cytidyl_kinase_type2"/>
    <property type="match status" value="1"/>
</dbReference>
<sequence>MKITISGPPGSGTSTVAKIVASRLGFKLISAGEIFRQLARERGCTLEEFSKIADENEEIDIYIDRTQKEIAEKEDNIVVEGRLSGWMVEDALKVLIYADEETRFARIAKREKKSIEQVRHETRKREEYERRRYRKYYGIDIDDWSIYHLVINSACFSAETIAELILRAAEEFGC</sequence>
<dbReference type="Gene3D" id="3.40.50.300">
    <property type="entry name" value="P-loop containing nucleotide triphosphate hydrolases"/>
    <property type="match status" value="1"/>
</dbReference>
<comment type="subcellular location">
    <subcellularLocation>
        <location evidence="1 10">Cytoplasm</location>
    </subcellularLocation>
</comment>
<keyword evidence="12" id="KW-1185">Reference proteome</keyword>
<dbReference type="SUPFAM" id="SSF52540">
    <property type="entry name" value="P-loop containing nucleoside triphosphate hydrolases"/>
    <property type="match status" value="1"/>
</dbReference>
<evidence type="ECO:0000256" key="4">
    <source>
        <dbReference type="ARBA" id="ARBA00022679"/>
    </source>
</evidence>
<dbReference type="GO" id="GO:0036431">
    <property type="term" value="F:dCMP kinase activity"/>
    <property type="evidence" value="ECO:0007669"/>
    <property type="project" value="InterPro"/>
</dbReference>
<reference evidence="11 12" key="1">
    <citation type="submission" date="2011-03" db="EMBL/GenBank/DDBJ databases">
        <title>The complete genome of Archaeoglobus veneficus SNP6.</title>
        <authorList>
            <consortium name="US DOE Joint Genome Institute (JGI-PGF)"/>
            <person name="Lucas S."/>
            <person name="Copeland A."/>
            <person name="Lapidus A."/>
            <person name="Bruce D."/>
            <person name="Goodwin L."/>
            <person name="Pitluck S."/>
            <person name="Kyrpides N."/>
            <person name="Mavromatis K."/>
            <person name="Pagani I."/>
            <person name="Ivanova N."/>
            <person name="Mikhailova N."/>
            <person name="Lu M."/>
            <person name="Detter J.C."/>
            <person name="Tapia R."/>
            <person name="Han C."/>
            <person name="Land M."/>
            <person name="Hauser L."/>
            <person name="Markowitz V."/>
            <person name="Cheng J.-F."/>
            <person name="Hugenholtz P."/>
            <person name="Woyke T."/>
            <person name="Wu D."/>
            <person name="Spring S."/>
            <person name="Brambilla E."/>
            <person name="Klenk H.-P."/>
            <person name="Eisen J.A."/>
        </authorList>
    </citation>
    <scope>NUCLEOTIDE SEQUENCE [LARGE SCALE GENOMIC DNA]</scope>
    <source>
        <strain>SNP6</strain>
    </source>
</reference>
<name>F2KSS6_ARCVS</name>
<dbReference type="Proteomes" id="UP000008136">
    <property type="component" value="Chromosome"/>
</dbReference>
<evidence type="ECO:0000256" key="9">
    <source>
        <dbReference type="ARBA" id="ARBA00048478"/>
    </source>
</evidence>
<organism evidence="11 12">
    <name type="scientific">Archaeoglobus veneficus (strain DSM 11195 / SNP6)</name>
    <dbReference type="NCBI Taxonomy" id="693661"/>
    <lineage>
        <taxon>Archaea</taxon>
        <taxon>Methanobacteriati</taxon>
        <taxon>Methanobacteriota</taxon>
        <taxon>Archaeoglobi</taxon>
        <taxon>Archaeoglobales</taxon>
        <taxon>Archaeoglobaceae</taxon>
        <taxon>Archaeoglobus</taxon>
    </lineage>
</organism>
<dbReference type="eggNOG" id="arCOG01037">
    <property type="taxonomic scope" value="Archaea"/>
</dbReference>
<evidence type="ECO:0000256" key="5">
    <source>
        <dbReference type="ARBA" id="ARBA00022741"/>
    </source>
</evidence>
<dbReference type="STRING" id="693661.Arcve_0960"/>
<dbReference type="GO" id="GO:0005737">
    <property type="term" value="C:cytoplasm"/>
    <property type="evidence" value="ECO:0007669"/>
    <property type="project" value="UniProtKB-SubCell"/>
</dbReference>
<proteinExistence type="inferred from homology"/>
<dbReference type="RefSeq" id="WP_013683635.1">
    <property type="nucleotide sequence ID" value="NC_015320.1"/>
</dbReference>